<dbReference type="EMBL" id="JASZZN010000011">
    <property type="protein sequence ID" value="MDM4017011.1"/>
    <property type="molecule type" value="Genomic_DNA"/>
</dbReference>
<accession>A0ABT7PLI5</accession>
<gene>
    <name evidence="1" type="ORF">QTN89_16300</name>
</gene>
<reference evidence="1 2" key="1">
    <citation type="submission" date="2023-06" db="EMBL/GenBank/DDBJ databases">
        <title>Roseiconus lacunae JC819 isolated from Gulf of Mannar region, Tamil Nadu.</title>
        <authorList>
            <person name="Pk S."/>
            <person name="Ch S."/>
            <person name="Ch V.R."/>
        </authorList>
    </citation>
    <scope>NUCLEOTIDE SEQUENCE [LARGE SCALE GENOMIC DNA]</scope>
    <source>
        <strain evidence="1 2">JC819</strain>
    </source>
</reference>
<dbReference type="RefSeq" id="WP_289164551.1">
    <property type="nucleotide sequence ID" value="NZ_JASZZN010000011.1"/>
</dbReference>
<comment type="caution">
    <text evidence="1">The sequence shown here is derived from an EMBL/GenBank/DDBJ whole genome shotgun (WGS) entry which is preliminary data.</text>
</comment>
<name>A0ABT7PLI5_9BACT</name>
<protein>
    <submittedName>
        <fullName evidence="1">DUF3352 domain-containing protein</fullName>
    </submittedName>
</protein>
<keyword evidence="2" id="KW-1185">Reference proteome</keyword>
<evidence type="ECO:0000313" key="1">
    <source>
        <dbReference type="EMBL" id="MDM4017011.1"/>
    </source>
</evidence>
<dbReference type="Proteomes" id="UP001239462">
    <property type="component" value="Unassembled WGS sequence"/>
</dbReference>
<proteinExistence type="predicted"/>
<sequence length="585" mass="64437">MSQRNFVREIGWFGVAICVILAGWPKLAAAENATVASRFLPPSTLVYAEFADPVQVYSTILDHPLRQRLEQLLPVEMLKQTEDYRKFQAGVGLAEGLFGMPWREALESITENGIAFAVDLDTKGVALILAARDDHIAQSFVEKVMMIASLEKTADVQQVEYRGVKAFRRDDLRVAACAGHVLITNSSDLGRAVLDRMIDGSGLSLADDDTFSDALKARSDRSNGWGFVHLETIRKRELVPKLFAGQIDNPLVELMVGGIQSALARTPYGSAGVNLEQSGLELHFAVPFEADWIPERREYYFGPGASGTGPALPVIDQELLEISTHRNLAELWMRAGDLFDERINDEFAKADATLTTIFAGRDFGEDILGAINPEIGLIAVRQNYSDQLPQPAIKLPAFALIMTMKDPQNVSRDFRRTFQSVVGFFNVVGAQEGLNQLELDMEKFGDGSQLVISRYVPEQDAADSTHAKIIFNFSPTIGFADERFILSSTTDLARILTKHSDWPTNHPNANVSAEISADVLQQVLADNRAQLVAQNMLEEGHSKEEAESVIGLILDTVGFLSSASARLVHEDKTLKLTFRLGVDAE</sequence>
<organism evidence="1 2">
    <name type="scientific">Roseiconus lacunae</name>
    <dbReference type="NCBI Taxonomy" id="2605694"/>
    <lineage>
        <taxon>Bacteria</taxon>
        <taxon>Pseudomonadati</taxon>
        <taxon>Planctomycetota</taxon>
        <taxon>Planctomycetia</taxon>
        <taxon>Pirellulales</taxon>
        <taxon>Pirellulaceae</taxon>
        <taxon>Roseiconus</taxon>
    </lineage>
</organism>
<evidence type="ECO:0000313" key="2">
    <source>
        <dbReference type="Proteomes" id="UP001239462"/>
    </source>
</evidence>